<dbReference type="RefSeq" id="WP_229782730.1">
    <property type="nucleotide sequence ID" value="NZ_BMOS01000023.1"/>
</dbReference>
<dbReference type="AlphaFoldDB" id="A0A918D3G3"/>
<proteinExistence type="predicted"/>
<comment type="caution">
    <text evidence="1">The sequence shown here is derived from an EMBL/GenBank/DDBJ whole genome shotgun (WGS) entry which is preliminary data.</text>
</comment>
<name>A0A918D3G3_9BACI</name>
<dbReference type="EMBL" id="BMOS01000023">
    <property type="protein sequence ID" value="GGN62511.1"/>
    <property type="molecule type" value="Genomic_DNA"/>
</dbReference>
<accession>A0A918D3G3</accession>
<gene>
    <name evidence="1" type="ORF">GCM10007971_28520</name>
</gene>
<reference evidence="1" key="1">
    <citation type="journal article" date="2014" name="Int. J. Syst. Evol. Microbiol.">
        <title>Complete genome sequence of Corynebacterium casei LMG S-19264T (=DSM 44701T), isolated from a smear-ripened cheese.</title>
        <authorList>
            <consortium name="US DOE Joint Genome Institute (JGI-PGF)"/>
            <person name="Walter F."/>
            <person name="Albersmeier A."/>
            <person name="Kalinowski J."/>
            <person name="Ruckert C."/>
        </authorList>
    </citation>
    <scope>NUCLEOTIDE SEQUENCE</scope>
    <source>
        <strain evidence="1">JCM 17251</strain>
    </source>
</reference>
<keyword evidence="2" id="KW-1185">Reference proteome</keyword>
<organism evidence="1 2">
    <name type="scientific">Oceanobacillus indicireducens</name>
    <dbReference type="NCBI Taxonomy" id="1004261"/>
    <lineage>
        <taxon>Bacteria</taxon>
        <taxon>Bacillati</taxon>
        <taxon>Bacillota</taxon>
        <taxon>Bacilli</taxon>
        <taxon>Bacillales</taxon>
        <taxon>Bacillaceae</taxon>
        <taxon>Oceanobacillus</taxon>
    </lineage>
</organism>
<dbReference type="Proteomes" id="UP000624041">
    <property type="component" value="Unassembled WGS sequence"/>
</dbReference>
<evidence type="ECO:0000313" key="1">
    <source>
        <dbReference type="EMBL" id="GGN62511.1"/>
    </source>
</evidence>
<protein>
    <submittedName>
        <fullName evidence="1">Uncharacterized protein</fullName>
    </submittedName>
</protein>
<sequence length="53" mass="6215">MKLLSYALLLGFILFLNLGLYLPSLLSVDEEDIGKNTNRLKKSKWFQEWNINN</sequence>
<evidence type="ECO:0000313" key="2">
    <source>
        <dbReference type="Proteomes" id="UP000624041"/>
    </source>
</evidence>
<reference evidence="1" key="2">
    <citation type="submission" date="2020-09" db="EMBL/GenBank/DDBJ databases">
        <authorList>
            <person name="Sun Q."/>
            <person name="Ohkuma M."/>
        </authorList>
    </citation>
    <scope>NUCLEOTIDE SEQUENCE</scope>
    <source>
        <strain evidence="1">JCM 17251</strain>
    </source>
</reference>